<dbReference type="InterPro" id="IPR013087">
    <property type="entry name" value="Znf_C2H2_type"/>
</dbReference>
<feature type="domain" description="C2H2-type" evidence="3">
    <location>
        <begin position="858"/>
        <end position="887"/>
    </location>
</feature>
<dbReference type="Proteomes" id="UP001159405">
    <property type="component" value="Unassembled WGS sequence"/>
</dbReference>
<gene>
    <name evidence="4" type="ORF">PLOB_00036285</name>
</gene>
<organism evidence="4 5">
    <name type="scientific">Porites lobata</name>
    <dbReference type="NCBI Taxonomy" id="104759"/>
    <lineage>
        <taxon>Eukaryota</taxon>
        <taxon>Metazoa</taxon>
        <taxon>Cnidaria</taxon>
        <taxon>Anthozoa</taxon>
        <taxon>Hexacorallia</taxon>
        <taxon>Scleractinia</taxon>
        <taxon>Fungiina</taxon>
        <taxon>Poritidae</taxon>
        <taxon>Porites</taxon>
    </lineage>
</organism>
<protein>
    <recommendedName>
        <fullName evidence="3">C2H2-type domain-containing protein</fullName>
    </recommendedName>
</protein>
<dbReference type="PROSITE" id="PS50157">
    <property type="entry name" value="ZINC_FINGER_C2H2_2"/>
    <property type="match status" value="1"/>
</dbReference>
<dbReference type="PROSITE" id="PS00028">
    <property type="entry name" value="ZINC_FINGER_C2H2_1"/>
    <property type="match status" value="2"/>
</dbReference>
<proteinExistence type="predicted"/>
<feature type="region of interest" description="Disordered" evidence="2">
    <location>
        <begin position="112"/>
        <end position="157"/>
    </location>
</feature>
<evidence type="ECO:0000256" key="2">
    <source>
        <dbReference type="SAM" id="MobiDB-lite"/>
    </source>
</evidence>
<evidence type="ECO:0000259" key="3">
    <source>
        <dbReference type="PROSITE" id="PS50157"/>
    </source>
</evidence>
<sequence length="1125" mass="126781">MNANTPKKKVVRKGRGRKPNLEVEASDFCRICKVNFKKNGTYISSENLFTTSKPGGPLSEILSSKLKLFLTCASNLSSRVCAKCALKIRNASSNFILVEENLNVPHHNFQESAVEENDDTERFKRCSKSSPGLRSEKRRKADRLNASKETGRNRGAKRPLLFGNAQQYCETVAGELPDLVMEIDSSLCEKSTSLEVDVNLHFPSGDRKKLIEDDRAKSLIKNVAQQNWKAAVNIVFKHPACQDHIKEAIRSSVSREFKEYCHSTTSVLKYTTPSELSSFSNNLVQHEVATYCPLWHSALVGAMGPCKKEDKAAKAVNVTSLCSAAVAKFRNQRMSAYAHRISVILIHSGAKSQDFRRLNQLGICMSHGETIKKQKEMARAHDAAVLIWKKEVEFSKKCMLLLQEIQKRQVPVFEEDDMEVEIILDLSLPTVCSYEHYTEQAFAKCLQVINKELSTAGNSVATSETLEMAIKAMSGEFVSLPKYRIVADNFDLSIKSRIQTKQSSNQSIHWTNQYAIKDRVVCSPSLVEKGPCCNLDDLPLHQLLPTASVQNQFKSDCAILVGRVITRYLPAFQPMKDVVVSHIAHPHSIEMSRKSEFYTLGLSLLNSNMSSEMAQLLKDDQKKYVPHERKADGDLSFVVPIFFDGDALTEERARNVQWAFVDGDDAIDCLKGLDPSHTDWHAKVTLYEVDKKIFFSNDSSGEVGSMCASMNRTGKTNAKKGPKVDFNAYKDFHDREIEAHIIASFMEFAGMKSVQDKPTKCTVPQSWQSKEDKKAWLFNQIEKYLEQFVFDASTLPDITEQVQRLEKNEKDGYQCRAPGCERKYVFHSGRVRHEIEAHPELAIQDNDPSAPLDSEGYYRCRGSCGLVYKTKATRNRHEKQSHPDLQATYTSSPETGHVINSAEEKKEDHVFNYHKAKLTYGLLLSDFGDAIREGDGQRLLSLYKLALLIFSCYGHTKYAYVTLLLLVRVHAILNQSEAFSLMSNRFCNTSGRIGRNIPLDLRLEHLNNLLKACLKALGANVNEESAQRIAAALNGIEMILNSVDKDCRCTVPSKVRGGKGHEESVLQIVSDLNSINAFCKCPQRDGYSGFAKFNSNIISQLDYAQFYHWVRDKLKIWKEIYSQGQ</sequence>
<accession>A0ABN8P307</accession>
<reference evidence="4 5" key="1">
    <citation type="submission" date="2022-05" db="EMBL/GenBank/DDBJ databases">
        <authorList>
            <consortium name="Genoscope - CEA"/>
            <person name="William W."/>
        </authorList>
    </citation>
    <scope>NUCLEOTIDE SEQUENCE [LARGE SCALE GENOMIC DNA]</scope>
</reference>
<keyword evidence="5" id="KW-1185">Reference proteome</keyword>
<dbReference type="InterPro" id="IPR046496">
    <property type="entry name" value="DUF6589"/>
</dbReference>
<evidence type="ECO:0000313" key="5">
    <source>
        <dbReference type="Proteomes" id="UP001159405"/>
    </source>
</evidence>
<dbReference type="Pfam" id="PF20231">
    <property type="entry name" value="DUF6589"/>
    <property type="match status" value="1"/>
</dbReference>
<comment type="caution">
    <text evidence="4">The sequence shown here is derived from an EMBL/GenBank/DDBJ whole genome shotgun (WGS) entry which is preliminary data.</text>
</comment>
<evidence type="ECO:0000313" key="4">
    <source>
        <dbReference type="EMBL" id="CAH3131801.1"/>
    </source>
</evidence>
<keyword evidence="1" id="KW-0479">Metal-binding</keyword>
<name>A0ABN8P307_9CNID</name>
<feature type="compositionally biased region" description="Basic and acidic residues" evidence="2">
    <location>
        <begin position="142"/>
        <end position="152"/>
    </location>
</feature>
<evidence type="ECO:0000256" key="1">
    <source>
        <dbReference type="PROSITE-ProRule" id="PRU00042"/>
    </source>
</evidence>
<keyword evidence="1" id="KW-0862">Zinc</keyword>
<dbReference type="EMBL" id="CALNXK010000050">
    <property type="protein sequence ID" value="CAH3131801.1"/>
    <property type="molecule type" value="Genomic_DNA"/>
</dbReference>
<keyword evidence="1" id="KW-0863">Zinc-finger</keyword>